<evidence type="ECO:0000256" key="2">
    <source>
        <dbReference type="ARBA" id="ARBA00022475"/>
    </source>
</evidence>
<accession>A0A089QIA6</accession>
<keyword evidence="2 8" id="KW-1003">Cell membrane</keyword>
<evidence type="ECO:0000256" key="3">
    <source>
        <dbReference type="ARBA" id="ARBA00022618"/>
    </source>
</evidence>
<proteinExistence type="inferred from homology"/>
<name>A0A089QIA6_9LACO</name>
<feature type="domain" description="POTRA" evidence="10">
    <location>
        <begin position="86"/>
        <end position="156"/>
    </location>
</feature>
<dbReference type="EMBL" id="CP007646">
    <property type="protein sequence ID" value="AIR10711.1"/>
    <property type="molecule type" value="Genomic_DNA"/>
</dbReference>
<dbReference type="PANTHER" id="PTHR37820:SF1">
    <property type="entry name" value="CELL DIVISION PROTEIN FTSQ"/>
    <property type="match status" value="1"/>
</dbReference>
<dbReference type="Proteomes" id="UP000029488">
    <property type="component" value="Chromosome"/>
</dbReference>
<dbReference type="InterPro" id="IPR034746">
    <property type="entry name" value="POTRA"/>
</dbReference>
<dbReference type="AlphaFoldDB" id="A0A089QIA6"/>
<reference evidence="11 12" key="1">
    <citation type="journal article" date="2014" name="BMC Genomics">
        <title>Unusual genome complexity in Lactobacillus salivarius JCM1046.</title>
        <authorList>
            <person name="Raftis E.J."/>
            <person name="Forde B.M."/>
            <person name="Claesson M.J."/>
            <person name="O'Toole P.W."/>
        </authorList>
    </citation>
    <scope>NUCLEOTIDE SEQUENCE [LARGE SCALE GENOMIC DNA]</scope>
    <source>
        <strain evidence="11 12">JCM1046</strain>
    </source>
</reference>
<evidence type="ECO:0000313" key="12">
    <source>
        <dbReference type="Proteomes" id="UP000029488"/>
    </source>
</evidence>
<sequence>MFGKRKDSKNKAMRDNEELTPWERQQLLREENIEKKQKKSKKILVSSNLVKFNGLRKRRLQKRVITLASIFGISAVISLYAILPVSRVSNIEIEGTDSQTKTAIIEASQVKKNESLFAVVPTKFLISQRIKNDVATVKDVNISLKKNVVKFKVTEYDIVGYIQRKNTYYKLTSNGRELNVGQKATNGNYPLFLDFKKKTLLHEAAQQVGEMPKKVRFGISEIHSNPTKVNPKRVKLVMNDGNEVIGSIDTLAAKMSYYPSMAKALGKKGVIDLEVGAYAYPYNNK</sequence>
<dbReference type="PANTHER" id="PTHR37820">
    <property type="entry name" value="CELL DIVISION PROTEIN DIVIB"/>
    <property type="match status" value="1"/>
</dbReference>
<evidence type="ECO:0000256" key="1">
    <source>
        <dbReference type="ARBA" id="ARBA00004370"/>
    </source>
</evidence>
<comment type="similarity">
    <text evidence="8">Belongs to the FtsQ/DivIB family. DivIB subfamily.</text>
</comment>
<dbReference type="PROSITE" id="PS51779">
    <property type="entry name" value="POTRA"/>
    <property type="match status" value="1"/>
</dbReference>
<dbReference type="GO" id="GO:0043093">
    <property type="term" value="P:FtsZ-dependent cytokinesis"/>
    <property type="evidence" value="ECO:0007669"/>
    <property type="project" value="UniProtKB-UniRule"/>
</dbReference>
<dbReference type="RefSeq" id="WP_044004974.1">
    <property type="nucleotide sequence ID" value="NZ_CP007646.1"/>
</dbReference>
<evidence type="ECO:0000259" key="10">
    <source>
        <dbReference type="PROSITE" id="PS51779"/>
    </source>
</evidence>
<comment type="subcellular location">
    <subcellularLocation>
        <location evidence="8">Cell membrane</location>
        <topology evidence="8">Single-pass type II membrane protein</topology>
    </subcellularLocation>
    <subcellularLocation>
        <location evidence="1">Membrane</location>
    </subcellularLocation>
    <text evidence="8">Localizes to the division septum.</text>
</comment>
<dbReference type="InterPro" id="IPR050487">
    <property type="entry name" value="FtsQ_DivIB"/>
</dbReference>
<evidence type="ECO:0000256" key="6">
    <source>
        <dbReference type="ARBA" id="ARBA00023136"/>
    </source>
</evidence>
<feature type="transmembrane region" description="Helical" evidence="8">
    <location>
        <begin position="64"/>
        <end position="83"/>
    </location>
</feature>
<feature type="region of interest" description="Disordered" evidence="9">
    <location>
        <begin position="1"/>
        <end position="21"/>
    </location>
</feature>
<keyword evidence="4 8" id="KW-0812">Transmembrane</keyword>
<dbReference type="Gene3D" id="3.40.50.10960">
    <property type="match status" value="1"/>
</dbReference>
<dbReference type="Pfam" id="PF03799">
    <property type="entry name" value="FtsQ_DivIB_C"/>
    <property type="match status" value="1"/>
</dbReference>
<evidence type="ECO:0000256" key="5">
    <source>
        <dbReference type="ARBA" id="ARBA00022989"/>
    </source>
</evidence>
<gene>
    <name evidence="11" type="primary">ftsQ</name>
    <name evidence="8" type="synonym">divIB</name>
    <name evidence="11" type="ORF">LSJ_1037c</name>
</gene>
<evidence type="ECO:0000256" key="9">
    <source>
        <dbReference type="SAM" id="MobiDB-lite"/>
    </source>
</evidence>
<keyword evidence="7 8" id="KW-0131">Cell cycle</keyword>
<dbReference type="HAMAP" id="MF_00912">
    <property type="entry name" value="DivIB"/>
    <property type="match status" value="1"/>
</dbReference>
<keyword evidence="3 8" id="KW-0132">Cell division</keyword>
<evidence type="ECO:0000256" key="8">
    <source>
        <dbReference type="HAMAP-Rule" id="MF_00912"/>
    </source>
</evidence>
<protein>
    <recommendedName>
        <fullName evidence="8">Cell division protein DivIB</fullName>
    </recommendedName>
</protein>
<organism evidence="11 12">
    <name type="scientific">Ligilactobacillus salivarius</name>
    <dbReference type="NCBI Taxonomy" id="1624"/>
    <lineage>
        <taxon>Bacteria</taxon>
        <taxon>Bacillati</taxon>
        <taxon>Bacillota</taxon>
        <taxon>Bacilli</taxon>
        <taxon>Lactobacillales</taxon>
        <taxon>Lactobacillaceae</taxon>
        <taxon>Ligilactobacillus</taxon>
    </lineage>
</organism>
<evidence type="ECO:0000313" key="11">
    <source>
        <dbReference type="EMBL" id="AIR10711.1"/>
    </source>
</evidence>
<dbReference type="InterPro" id="IPR026580">
    <property type="entry name" value="DivIB"/>
</dbReference>
<keyword evidence="5 8" id="KW-1133">Transmembrane helix</keyword>
<dbReference type="GO" id="GO:0032153">
    <property type="term" value="C:cell division site"/>
    <property type="evidence" value="ECO:0007669"/>
    <property type="project" value="UniProtKB-UniRule"/>
</dbReference>
<comment type="function">
    <text evidence="8">Cell division protein that may be involved in stabilizing or promoting the assembly of the division complex.</text>
</comment>
<evidence type="ECO:0000256" key="7">
    <source>
        <dbReference type="ARBA" id="ARBA00023306"/>
    </source>
</evidence>
<evidence type="ECO:0000256" key="4">
    <source>
        <dbReference type="ARBA" id="ARBA00022692"/>
    </source>
</evidence>
<dbReference type="InterPro" id="IPR005548">
    <property type="entry name" value="Cell_div_FtsQ/DivIB_C"/>
</dbReference>
<keyword evidence="6 8" id="KW-0472">Membrane</keyword>
<dbReference type="KEGG" id="lsj:LSJ_1037c"/>
<dbReference type="GO" id="GO:0005886">
    <property type="term" value="C:plasma membrane"/>
    <property type="evidence" value="ECO:0007669"/>
    <property type="project" value="UniProtKB-SubCell"/>
</dbReference>